<feature type="domain" description="Glycosyltransferase 2-like" evidence="6">
    <location>
        <begin position="34"/>
        <end position="163"/>
    </location>
</feature>
<dbReference type="EMBL" id="BAAAZO010000001">
    <property type="protein sequence ID" value="GAA3594509.1"/>
    <property type="molecule type" value="Genomic_DNA"/>
</dbReference>
<evidence type="ECO:0000256" key="3">
    <source>
        <dbReference type="ARBA" id="ARBA00022676"/>
    </source>
</evidence>
<evidence type="ECO:0000256" key="1">
    <source>
        <dbReference type="ARBA" id="ARBA00004776"/>
    </source>
</evidence>
<dbReference type="PANTHER" id="PTHR43179:SF12">
    <property type="entry name" value="GALACTOFURANOSYLTRANSFERASE GLFT2"/>
    <property type="match status" value="1"/>
</dbReference>
<organism evidence="8 9">
    <name type="scientific">Kineosporia mesophila</name>
    <dbReference type="NCBI Taxonomy" id="566012"/>
    <lineage>
        <taxon>Bacteria</taxon>
        <taxon>Bacillati</taxon>
        <taxon>Actinomycetota</taxon>
        <taxon>Actinomycetes</taxon>
        <taxon>Kineosporiales</taxon>
        <taxon>Kineosporiaceae</taxon>
        <taxon>Kineosporia</taxon>
    </lineage>
</organism>
<evidence type="ECO:0000256" key="5">
    <source>
        <dbReference type="SAM" id="MobiDB-lite"/>
    </source>
</evidence>
<accession>A0ABP6YYU8</accession>
<evidence type="ECO:0000256" key="4">
    <source>
        <dbReference type="ARBA" id="ARBA00022679"/>
    </source>
</evidence>
<dbReference type="SUPFAM" id="SSF53448">
    <property type="entry name" value="Nucleotide-diphospho-sugar transferases"/>
    <property type="match status" value="1"/>
</dbReference>
<evidence type="ECO:0000256" key="2">
    <source>
        <dbReference type="ARBA" id="ARBA00006739"/>
    </source>
</evidence>
<dbReference type="InterPro" id="IPR029044">
    <property type="entry name" value="Nucleotide-diphossugar_trans"/>
</dbReference>
<sequence length="381" mass="42025">MIDEPLPLPHGGFVVPGNRWDLVRDRSAPMPDITVVVPWYRNREQLDLVLEGLAQQDYPRTRFEVVIADDGSPQPLTGDLRPEADLRIRVVRQDDRGFRAAAARNLAVRHSEGSVLVFLDQDTVPSPGYLRALGRWPALLPDALAVGRREHVDLEGWTPQRLRDGWDPPARFPSPAWLTDAYRGSGNLLRADRLSYRYVISAVMCCGRDLFRETGGFDESFTEYGGEDWEFAHRAWNAGAVLVHEPEAVAWHDGPDWAGRESEAGRRAAKSAENEALARRIPAPGRPAQDATEGGPADVVVLGPGASPDLVAGCHVLLDGPWPEPLDPIVARLRQQGVGEIAGPGLRVVSTRALTRTRRWEKYFPGRDLMADLFGSLPPGS</sequence>
<dbReference type="InterPro" id="IPR027791">
    <property type="entry name" value="Galactosyl_T_C"/>
</dbReference>
<comment type="caution">
    <text evidence="8">The sequence shown here is derived from an EMBL/GenBank/DDBJ whole genome shotgun (WGS) entry which is preliminary data.</text>
</comment>
<name>A0ABP6YYU8_9ACTN</name>
<evidence type="ECO:0000259" key="6">
    <source>
        <dbReference type="Pfam" id="PF00535"/>
    </source>
</evidence>
<comment type="pathway">
    <text evidence="1">Cell wall biogenesis; cell wall polysaccharide biosynthesis.</text>
</comment>
<keyword evidence="4" id="KW-0808">Transferase</keyword>
<feature type="region of interest" description="Disordered" evidence="5">
    <location>
        <begin position="253"/>
        <end position="275"/>
    </location>
</feature>
<dbReference type="Pfam" id="PF00535">
    <property type="entry name" value="Glycos_transf_2"/>
    <property type="match status" value="1"/>
</dbReference>
<proteinExistence type="inferred from homology"/>
<dbReference type="Proteomes" id="UP001501074">
    <property type="component" value="Unassembled WGS sequence"/>
</dbReference>
<dbReference type="RefSeq" id="WP_231484211.1">
    <property type="nucleotide sequence ID" value="NZ_BAAAZO010000001.1"/>
</dbReference>
<comment type="similarity">
    <text evidence="2">Belongs to the glycosyltransferase 2 family.</text>
</comment>
<dbReference type="PANTHER" id="PTHR43179">
    <property type="entry name" value="RHAMNOSYLTRANSFERASE WBBL"/>
    <property type="match status" value="1"/>
</dbReference>
<reference evidence="9" key="1">
    <citation type="journal article" date="2019" name="Int. J. Syst. Evol. Microbiol.">
        <title>The Global Catalogue of Microorganisms (GCM) 10K type strain sequencing project: providing services to taxonomists for standard genome sequencing and annotation.</title>
        <authorList>
            <consortium name="The Broad Institute Genomics Platform"/>
            <consortium name="The Broad Institute Genome Sequencing Center for Infectious Disease"/>
            <person name="Wu L."/>
            <person name="Ma J."/>
        </authorList>
    </citation>
    <scope>NUCLEOTIDE SEQUENCE [LARGE SCALE GENOMIC DNA]</scope>
    <source>
        <strain evidence="9">JCM 16902</strain>
    </source>
</reference>
<evidence type="ECO:0000313" key="9">
    <source>
        <dbReference type="Proteomes" id="UP001501074"/>
    </source>
</evidence>
<dbReference type="InterPro" id="IPR001173">
    <property type="entry name" value="Glyco_trans_2-like"/>
</dbReference>
<keyword evidence="3" id="KW-0328">Glycosyltransferase</keyword>
<feature type="domain" description="Galactosyltransferase C-terminal" evidence="7">
    <location>
        <begin position="193"/>
        <end position="239"/>
    </location>
</feature>
<keyword evidence="9" id="KW-1185">Reference proteome</keyword>
<evidence type="ECO:0000259" key="7">
    <source>
        <dbReference type="Pfam" id="PF02709"/>
    </source>
</evidence>
<gene>
    <name evidence="8" type="ORF">GCM10022223_06940</name>
</gene>
<evidence type="ECO:0000313" key="8">
    <source>
        <dbReference type="EMBL" id="GAA3594509.1"/>
    </source>
</evidence>
<protein>
    <recommendedName>
        <fullName evidence="10">GT2 family glycosyltransferase</fullName>
    </recommendedName>
</protein>
<evidence type="ECO:0008006" key="10">
    <source>
        <dbReference type="Google" id="ProtNLM"/>
    </source>
</evidence>
<dbReference type="Pfam" id="PF02709">
    <property type="entry name" value="Glyco_transf_7C"/>
    <property type="match status" value="1"/>
</dbReference>
<dbReference type="Gene3D" id="3.90.550.10">
    <property type="entry name" value="Spore Coat Polysaccharide Biosynthesis Protein SpsA, Chain A"/>
    <property type="match status" value="1"/>
</dbReference>